<feature type="compositionally biased region" description="Polar residues" evidence="1">
    <location>
        <begin position="44"/>
        <end position="58"/>
    </location>
</feature>
<reference evidence="2" key="1">
    <citation type="submission" date="2020-11" db="EMBL/GenBank/DDBJ databases">
        <authorList>
            <person name="Whitehead M."/>
        </authorList>
    </citation>
    <scope>NUCLEOTIDE SEQUENCE</scope>
    <source>
        <strain evidence="2">EGII</strain>
    </source>
</reference>
<evidence type="ECO:0000313" key="3">
    <source>
        <dbReference type="Proteomes" id="UP000606786"/>
    </source>
</evidence>
<feature type="region of interest" description="Disordered" evidence="1">
    <location>
        <begin position="32"/>
        <end position="100"/>
    </location>
</feature>
<organism evidence="2 3">
    <name type="scientific">Ceratitis capitata</name>
    <name type="common">Mediterranean fruit fly</name>
    <name type="synonym">Tephritis capitata</name>
    <dbReference type="NCBI Taxonomy" id="7213"/>
    <lineage>
        <taxon>Eukaryota</taxon>
        <taxon>Metazoa</taxon>
        <taxon>Ecdysozoa</taxon>
        <taxon>Arthropoda</taxon>
        <taxon>Hexapoda</taxon>
        <taxon>Insecta</taxon>
        <taxon>Pterygota</taxon>
        <taxon>Neoptera</taxon>
        <taxon>Endopterygota</taxon>
        <taxon>Diptera</taxon>
        <taxon>Brachycera</taxon>
        <taxon>Muscomorpha</taxon>
        <taxon>Tephritoidea</taxon>
        <taxon>Tephritidae</taxon>
        <taxon>Ceratitis</taxon>
        <taxon>Ceratitis</taxon>
    </lineage>
</organism>
<keyword evidence="3" id="KW-1185">Reference proteome</keyword>
<dbReference type="Proteomes" id="UP000606786">
    <property type="component" value="Unassembled WGS sequence"/>
</dbReference>
<sequence>MSEVTAIQKTTEERRKGGVELEYLRRLLPNVQHVRAAKPKHNTTHTGAQHRSAEQQPTCPAVGLNVDIIDDGKQIGNPNPKSTGQQHNNISTQQCDNNEGAGGRVECCTYEFGCRSNSGNV</sequence>
<name>A0A811UMD3_CERCA</name>
<evidence type="ECO:0000256" key="1">
    <source>
        <dbReference type="SAM" id="MobiDB-lite"/>
    </source>
</evidence>
<dbReference type="EMBL" id="CAJHJT010000012">
    <property type="protein sequence ID" value="CAD7000219.1"/>
    <property type="molecule type" value="Genomic_DNA"/>
</dbReference>
<dbReference type="AlphaFoldDB" id="A0A811UMD3"/>
<evidence type="ECO:0000313" key="2">
    <source>
        <dbReference type="EMBL" id="CAD7000219.1"/>
    </source>
</evidence>
<proteinExistence type="predicted"/>
<protein>
    <submittedName>
        <fullName evidence="2">(Mediterranean fruit fly) hypothetical protein</fullName>
    </submittedName>
</protein>
<accession>A0A811UMD3</accession>
<comment type="caution">
    <text evidence="2">The sequence shown here is derived from an EMBL/GenBank/DDBJ whole genome shotgun (WGS) entry which is preliminary data.</text>
</comment>
<gene>
    <name evidence="2" type="ORF">CCAP1982_LOCUS8711</name>
</gene>
<feature type="compositionally biased region" description="Polar residues" evidence="1">
    <location>
        <begin position="76"/>
        <end position="97"/>
    </location>
</feature>